<name>A0AAN9B601_9CAEN</name>
<accession>A0AAN9B601</accession>
<dbReference type="EMBL" id="JBAMIC010000013">
    <property type="protein sequence ID" value="KAK7098095.1"/>
    <property type="molecule type" value="Genomic_DNA"/>
</dbReference>
<protein>
    <submittedName>
        <fullName evidence="1">Uncharacterized protein</fullName>
    </submittedName>
</protein>
<reference evidence="1 2" key="1">
    <citation type="submission" date="2024-02" db="EMBL/GenBank/DDBJ databases">
        <title>Chromosome-scale genome assembly of the rough periwinkle Littorina saxatilis.</title>
        <authorList>
            <person name="De Jode A."/>
            <person name="Faria R."/>
            <person name="Formenti G."/>
            <person name="Sims Y."/>
            <person name="Smith T.P."/>
            <person name="Tracey A."/>
            <person name="Wood J.M.D."/>
            <person name="Zagrodzka Z.B."/>
            <person name="Johannesson K."/>
            <person name="Butlin R.K."/>
            <person name="Leder E.H."/>
        </authorList>
    </citation>
    <scope>NUCLEOTIDE SEQUENCE [LARGE SCALE GENOMIC DNA]</scope>
    <source>
        <strain evidence="1">Snail1</strain>
        <tissue evidence="1">Muscle</tissue>
    </source>
</reference>
<organism evidence="1 2">
    <name type="scientific">Littorina saxatilis</name>
    <dbReference type="NCBI Taxonomy" id="31220"/>
    <lineage>
        <taxon>Eukaryota</taxon>
        <taxon>Metazoa</taxon>
        <taxon>Spiralia</taxon>
        <taxon>Lophotrochozoa</taxon>
        <taxon>Mollusca</taxon>
        <taxon>Gastropoda</taxon>
        <taxon>Caenogastropoda</taxon>
        <taxon>Littorinimorpha</taxon>
        <taxon>Littorinoidea</taxon>
        <taxon>Littorinidae</taxon>
        <taxon>Littorina</taxon>
    </lineage>
</organism>
<evidence type="ECO:0000313" key="2">
    <source>
        <dbReference type="Proteomes" id="UP001374579"/>
    </source>
</evidence>
<gene>
    <name evidence="1" type="ORF">V1264_004971</name>
</gene>
<proteinExistence type="predicted"/>
<dbReference type="Proteomes" id="UP001374579">
    <property type="component" value="Unassembled WGS sequence"/>
</dbReference>
<sequence length="331" mass="37577">MFPQQRKIRTRPAVPKKPVKFVPQCVMCHPKTVTLQRFQTIPRDVCPDMQRQPVKQRKDRVRFTDKHDLCTLYPLGGYMCDDCLLNYEDSQWSRKSLSPSPHASKSLTYQQKVEEMEAVLLKQHVGYNNKTVNGAQVLATCDKMYTNDIRRRQIHTTTDLIGRLPQTTPKDFLWEESPFFAKDPQMPQRRVISIGYQIQPPNSGAILDSKPSPIHVVSRASTKPSSTPGVVSLQQDHLLPGRPAVHVRVPLPVPVIHSHNAGVVPVSLEGKLISTMKFTKADVLSKETMRAMFRENEVPDHTTVTRRVAHFGSTFWNRGVSGVWLELSPQS</sequence>
<keyword evidence="2" id="KW-1185">Reference proteome</keyword>
<dbReference type="AlphaFoldDB" id="A0AAN9B601"/>
<evidence type="ECO:0000313" key="1">
    <source>
        <dbReference type="EMBL" id="KAK7098095.1"/>
    </source>
</evidence>
<comment type="caution">
    <text evidence="1">The sequence shown here is derived from an EMBL/GenBank/DDBJ whole genome shotgun (WGS) entry which is preliminary data.</text>
</comment>